<feature type="compositionally biased region" description="Low complexity" evidence="2">
    <location>
        <begin position="1539"/>
        <end position="1562"/>
    </location>
</feature>
<reference evidence="4" key="1">
    <citation type="submission" date="2013-03" db="EMBL/GenBank/DDBJ databases">
        <title>The Genome Sequence of Anopheles epiroticus epiroticus2.</title>
        <authorList>
            <consortium name="The Broad Institute Genomics Platform"/>
            <person name="Neafsey D.E."/>
            <person name="Howell P."/>
            <person name="Walker B."/>
            <person name="Young S.K."/>
            <person name="Zeng Q."/>
            <person name="Gargeya S."/>
            <person name="Fitzgerald M."/>
            <person name="Haas B."/>
            <person name="Abouelleil A."/>
            <person name="Allen A.W."/>
            <person name="Alvarado L."/>
            <person name="Arachchi H.M."/>
            <person name="Berlin A.M."/>
            <person name="Chapman S.B."/>
            <person name="Gainer-Dewar J."/>
            <person name="Goldberg J."/>
            <person name="Griggs A."/>
            <person name="Gujja S."/>
            <person name="Hansen M."/>
            <person name="Howarth C."/>
            <person name="Imamovic A."/>
            <person name="Ireland A."/>
            <person name="Larimer J."/>
            <person name="McCowan C."/>
            <person name="Murphy C."/>
            <person name="Pearson M."/>
            <person name="Poon T.W."/>
            <person name="Priest M."/>
            <person name="Roberts A."/>
            <person name="Saif S."/>
            <person name="Shea T."/>
            <person name="Sisk P."/>
            <person name="Sykes S."/>
            <person name="Wortman J."/>
            <person name="Nusbaum C."/>
            <person name="Birren B."/>
        </authorList>
    </citation>
    <scope>NUCLEOTIDE SEQUENCE [LARGE SCALE GENOMIC DNA]</scope>
    <source>
        <strain evidence="4">Epiroticus2</strain>
    </source>
</reference>
<feature type="region of interest" description="Disordered" evidence="2">
    <location>
        <begin position="535"/>
        <end position="597"/>
    </location>
</feature>
<feature type="compositionally biased region" description="Acidic residues" evidence="2">
    <location>
        <begin position="714"/>
        <end position="725"/>
    </location>
</feature>
<feature type="compositionally biased region" description="Basic and acidic residues" evidence="2">
    <location>
        <begin position="290"/>
        <end position="300"/>
    </location>
</feature>
<dbReference type="STRING" id="199890.A0A182P0G9"/>
<feature type="compositionally biased region" description="Polar residues" evidence="2">
    <location>
        <begin position="205"/>
        <end position="220"/>
    </location>
</feature>
<feature type="region of interest" description="Disordered" evidence="2">
    <location>
        <begin position="430"/>
        <end position="473"/>
    </location>
</feature>
<feature type="region of interest" description="Disordered" evidence="2">
    <location>
        <begin position="1389"/>
        <end position="1562"/>
    </location>
</feature>
<keyword evidence="4" id="KW-1185">Reference proteome</keyword>
<evidence type="ECO:0000313" key="3">
    <source>
        <dbReference type="EnsemblMetazoa" id="AEPI000401-PA"/>
    </source>
</evidence>
<feature type="region of interest" description="Disordered" evidence="2">
    <location>
        <begin position="772"/>
        <end position="801"/>
    </location>
</feature>
<feature type="compositionally biased region" description="Low complexity" evidence="2">
    <location>
        <begin position="243"/>
        <end position="252"/>
    </location>
</feature>
<accession>A0A182P0G9</accession>
<feature type="compositionally biased region" description="Polar residues" evidence="2">
    <location>
        <begin position="644"/>
        <end position="657"/>
    </location>
</feature>
<feature type="compositionally biased region" description="Basic residues" evidence="2">
    <location>
        <begin position="1267"/>
        <end position="1278"/>
    </location>
</feature>
<name>A0A182P0G9_9DIPT</name>
<evidence type="ECO:0000256" key="2">
    <source>
        <dbReference type="SAM" id="MobiDB-lite"/>
    </source>
</evidence>
<feature type="compositionally biased region" description="Polar residues" evidence="2">
    <location>
        <begin position="317"/>
        <end position="338"/>
    </location>
</feature>
<sequence>MISIAKNIEDKCSKTRDNLNSLMLQVNQTEVKLSHATNQFSAVEQVKFVENRVEEDDESFYGLRRRRQQIDEPRKEVKPEDGDERTMDDLIQLAVERSIEGMYNSYEKVTLQLTDSESSDEDDLPTTNARLTDSAELTAGKATIMRAVPKYPFIERPLPHVIGSKEWQNKWHVGLIDSDEESSSDRKEEYSESSSETDDGGMFPSQPNSKNHTPSESESSIWGAEGRKRAPSMDPSITGDDGSSVYSYASSSKVPRTLPVMPTVVARGITSENARLKPPSLFPDEPPGEDGGRRGDRGLFDDSPEEDEQTPIPTPQPRQATTFNDATKSFFKGNTQQPARRIVNLFDDEPPEPLSDSRAMPEQKKSINLFIDSEEEKEQVMANVRNNNANLLVEKRHVEEEVTKQTLKPSVPVLTNPRAMTKLVDELNNNFRKQQEQPVPVKTKTAPEETNMPRASLGSNQRPTPNIFDDEPPVDVFDQLFNAANANVKPTVRQTVVAQSAPRVEKEKKPVNLFAEDDEDDYGAIVVGSNEMRVEKPLSQGSYISPGRTLSPKAAERLPSLKKKSIFDDSDSEGDKKNADSVLFGGSTKKAPSVVPTVIKAPSKVSKSIFSDSSETEDDDDEALFGKSSSVLKGKLDALKKNGSKTSVEQHNASSNKLESKPPGKSKSLFDEDSEEDLKVVEKDEDLFGGLSKPSKVPLALDKTAKTAPHASLFDDDPPSDDDDTLFGKSSNKPGAETNHAEKIQRKAKPSHEPVLVGTTAISVGVDVFSNVEPSDISSRHNETVSKSSQPTVEEDPVASNSIRSMILKKSIFNSDSESEEDDTIFGTVIKSTENSNDSSTKSEVSSALVKTEMNQARMEPQEMKDAESNEQNPIVEEELKLDDKEIKKVRSTLQDNNIAQNTLGTVNLIEENEPPSNPAHEPVYITSSLEEVTVQDSIREKIIEISTTIRDESDQCPNSKTFDEITVSGATLASSDSNNDVAEDVLLLASAIEESSVKMTNEEPAKLDDKSLSTETPSGMMIANDIEYYLHTNEPSKDGIDKLARAETPSPPVTPPTLKSEPKSALTFSPIGLFDDVPPPDDDDDRDAAVHLKKSVSVESAMPPIMDDASSYSTESRSLNFIPSGSAGGNRSRYLFDDEPPPDEADNSNAIPDFGEQSPFKMGSSVVKGLFDNAAPTSLPAVVEDSRTDFSKPTRPKINKLNTKLAINVAALLPGARRPTPISTSPEQPPVITSISKDPPISDDNSKSIQSNESSNSEKLAGLNKGRARIPTKRKPPSRGSLRASSLSYSLQSSLSEEERVEKESSKTSAADDRIVVGSEGKIEHIEAGLPEVNFPESSKSVESVLRRNEDSFVDRLSASVRHPTKRVVLPDGNESIKQPPTVTAVLKSTVKPSNKSLFSDSDSNGEGDDDFFSKLPAKGTTVVKKAAQAPVQETPKKAAVSTRRSIFGSDDEDNDDSRKDDLFGTKKSSIAVQLKSKDVSASQTGTKKEKISLFDDDDEDEDDDDDLFGSKNKTISKANSHHQQSEATKPSSRPLSTVTKPKTTTTQPVDDPLADLLADS</sequence>
<feature type="region of interest" description="Disordered" evidence="2">
    <location>
        <begin position="66"/>
        <end position="85"/>
    </location>
</feature>
<feature type="compositionally biased region" description="Basic and acidic residues" evidence="2">
    <location>
        <begin position="1035"/>
        <end position="1046"/>
    </location>
</feature>
<feature type="coiled-coil region" evidence="1">
    <location>
        <begin position="5"/>
        <end position="39"/>
    </location>
</feature>
<organism evidence="3 4">
    <name type="scientific">Anopheles epiroticus</name>
    <dbReference type="NCBI Taxonomy" id="199890"/>
    <lineage>
        <taxon>Eukaryota</taxon>
        <taxon>Metazoa</taxon>
        <taxon>Ecdysozoa</taxon>
        <taxon>Arthropoda</taxon>
        <taxon>Hexapoda</taxon>
        <taxon>Insecta</taxon>
        <taxon>Pterygota</taxon>
        <taxon>Neoptera</taxon>
        <taxon>Endopterygota</taxon>
        <taxon>Diptera</taxon>
        <taxon>Nematocera</taxon>
        <taxon>Culicoidea</taxon>
        <taxon>Culicidae</taxon>
        <taxon>Anophelinae</taxon>
        <taxon>Anopheles</taxon>
    </lineage>
</organism>
<evidence type="ECO:0000256" key="1">
    <source>
        <dbReference type="SAM" id="Coils"/>
    </source>
</evidence>
<feature type="region of interest" description="Disordered" evidence="2">
    <location>
        <begin position="857"/>
        <end position="877"/>
    </location>
</feature>
<feature type="compositionally biased region" description="Acidic residues" evidence="2">
    <location>
        <begin position="1138"/>
        <end position="1147"/>
    </location>
</feature>
<feature type="region of interest" description="Disordered" evidence="2">
    <location>
        <begin position="178"/>
        <end position="340"/>
    </location>
</feature>
<keyword evidence="1" id="KW-0175">Coiled coil</keyword>
<feature type="compositionally biased region" description="Polar residues" evidence="2">
    <location>
        <begin position="1111"/>
        <end position="1124"/>
    </location>
</feature>
<dbReference type="EnsemblMetazoa" id="AEPI000401-RA">
    <property type="protein sequence ID" value="AEPI000401-PA"/>
    <property type="gene ID" value="AEPI000401"/>
</dbReference>
<feature type="compositionally biased region" description="Acidic residues" evidence="2">
    <location>
        <begin position="1496"/>
        <end position="1509"/>
    </location>
</feature>
<feature type="region of interest" description="Disordered" evidence="2">
    <location>
        <begin position="1034"/>
        <end position="1160"/>
    </location>
</feature>
<proteinExistence type="predicted"/>
<feature type="region of interest" description="Disordered" evidence="2">
    <location>
        <begin position="641"/>
        <end position="756"/>
    </location>
</feature>
<dbReference type="VEuPathDB" id="VectorBase:AEPI000401"/>
<feature type="region of interest" description="Disordered" evidence="2">
    <location>
        <begin position="113"/>
        <end position="133"/>
    </location>
</feature>
<feature type="compositionally biased region" description="Basic and acidic residues" evidence="2">
    <location>
        <begin position="1298"/>
        <end position="1315"/>
    </location>
</feature>
<feature type="compositionally biased region" description="Low complexity" evidence="2">
    <location>
        <begin position="1248"/>
        <end position="1260"/>
    </location>
</feature>
<feature type="region of interest" description="Disordered" evidence="2">
    <location>
        <begin position="1177"/>
        <end position="1315"/>
    </location>
</feature>
<feature type="compositionally biased region" description="Basic and acidic residues" evidence="2">
    <location>
        <begin position="68"/>
        <end position="85"/>
    </location>
</feature>
<evidence type="ECO:0000313" key="4">
    <source>
        <dbReference type="Proteomes" id="UP000075885"/>
    </source>
</evidence>
<feature type="compositionally biased region" description="Polar residues" evidence="2">
    <location>
        <begin position="1513"/>
        <end position="1538"/>
    </location>
</feature>
<protein>
    <submittedName>
        <fullName evidence="3">CAP-ZIP_m domain-containing protein</fullName>
    </submittedName>
</protein>
<reference evidence="3" key="2">
    <citation type="submission" date="2020-05" db="UniProtKB">
        <authorList>
            <consortium name="EnsemblMetazoa"/>
        </authorList>
    </citation>
    <scope>IDENTIFICATION</scope>
    <source>
        <strain evidence="3">Epiroticus2</strain>
    </source>
</reference>
<feature type="coiled-coil region" evidence="1">
    <location>
        <begin position="374"/>
        <end position="401"/>
    </location>
</feature>
<feature type="compositionally biased region" description="Polar residues" evidence="2">
    <location>
        <begin position="1222"/>
        <end position="1237"/>
    </location>
</feature>
<feature type="compositionally biased region" description="Low complexity" evidence="2">
    <location>
        <begin position="1279"/>
        <end position="1296"/>
    </location>
</feature>
<dbReference type="Proteomes" id="UP000075885">
    <property type="component" value="Unassembled WGS sequence"/>
</dbReference>